<dbReference type="OrthoDB" id="10343528at2759"/>
<reference evidence="1" key="1">
    <citation type="journal article" date="2020" name="Stud. Mycol.">
        <title>101 Dothideomycetes genomes: a test case for predicting lifestyles and emergence of pathogens.</title>
        <authorList>
            <person name="Haridas S."/>
            <person name="Albert R."/>
            <person name="Binder M."/>
            <person name="Bloem J."/>
            <person name="Labutti K."/>
            <person name="Salamov A."/>
            <person name="Andreopoulos B."/>
            <person name="Baker S."/>
            <person name="Barry K."/>
            <person name="Bills G."/>
            <person name="Bluhm B."/>
            <person name="Cannon C."/>
            <person name="Castanera R."/>
            <person name="Culley D."/>
            <person name="Daum C."/>
            <person name="Ezra D."/>
            <person name="Gonzalez J."/>
            <person name="Henrissat B."/>
            <person name="Kuo A."/>
            <person name="Liang C."/>
            <person name="Lipzen A."/>
            <person name="Lutzoni F."/>
            <person name="Magnuson J."/>
            <person name="Mondo S."/>
            <person name="Nolan M."/>
            <person name="Ohm R."/>
            <person name="Pangilinan J."/>
            <person name="Park H.-J."/>
            <person name="Ramirez L."/>
            <person name="Alfaro M."/>
            <person name="Sun H."/>
            <person name="Tritt A."/>
            <person name="Yoshinaga Y."/>
            <person name="Zwiers L.-H."/>
            <person name="Turgeon B."/>
            <person name="Goodwin S."/>
            <person name="Spatafora J."/>
            <person name="Crous P."/>
            <person name="Grigoriev I."/>
        </authorList>
    </citation>
    <scope>NUCLEOTIDE SEQUENCE</scope>
    <source>
        <strain evidence="1">SCOH1-5</strain>
    </source>
</reference>
<dbReference type="EMBL" id="ML992710">
    <property type="protein sequence ID" value="KAF2206883.1"/>
    <property type="molecule type" value="Genomic_DNA"/>
</dbReference>
<evidence type="ECO:0000313" key="1">
    <source>
        <dbReference type="EMBL" id="KAF2206883.1"/>
    </source>
</evidence>
<gene>
    <name evidence="1" type="ORF">CERZMDRAFT_115520</name>
</gene>
<evidence type="ECO:0000313" key="2">
    <source>
        <dbReference type="Proteomes" id="UP000799539"/>
    </source>
</evidence>
<dbReference type="AlphaFoldDB" id="A0A6A6F0E4"/>
<name>A0A6A6F0E4_9PEZI</name>
<dbReference type="Proteomes" id="UP000799539">
    <property type="component" value="Unassembled WGS sequence"/>
</dbReference>
<accession>A0A6A6F0E4</accession>
<proteinExistence type="predicted"/>
<sequence length="124" mass="13609">MCIAKLSEFSCGHVETIFLNGHCYCPLLVGEYDAQDALCPKNCGSPVSPIAFRSMLGVVSDRSQVLDILPWEKHEARSTTQRKQWALRKDSLVSVAAESVLPPPSRIVRTLTVLHSREPSTSAA</sequence>
<protein>
    <submittedName>
        <fullName evidence="1">Uncharacterized protein</fullName>
    </submittedName>
</protein>
<organism evidence="1 2">
    <name type="scientific">Cercospora zeae-maydis SCOH1-5</name>
    <dbReference type="NCBI Taxonomy" id="717836"/>
    <lineage>
        <taxon>Eukaryota</taxon>
        <taxon>Fungi</taxon>
        <taxon>Dikarya</taxon>
        <taxon>Ascomycota</taxon>
        <taxon>Pezizomycotina</taxon>
        <taxon>Dothideomycetes</taxon>
        <taxon>Dothideomycetidae</taxon>
        <taxon>Mycosphaerellales</taxon>
        <taxon>Mycosphaerellaceae</taxon>
        <taxon>Cercospora</taxon>
    </lineage>
</organism>
<keyword evidence="2" id="KW-1185">Reference proteome</keyword>